<feature type="compositionally biased region" description="Basic residues" evidence="1">
    <location>
        <begin position="197"/>
        <end position="211"/>
    </location>
</feature>
<sequence length="441" mass="49625">MARRADIYRVVRCPNCRNILLENTNISEYPCSKCGRILHAKDRSASGENTDSLVAREAKNSTNKSKIQSPDTLSVSSRGRTSTSCSSNTLLSEVERVNGSCYHQDKGESAITGENLDGDRESENAFVSTQKGKVPIQVDETENFHVYDGNKGPKLTDESREFSSRNAPTEVFKSSASRSPRSCDGSASLSDDGSSSRLRKWQQVKSRRTFRQRMMNEKQGKEGSTSGTDTTTADIESNFEDELLSSKSSNERFQSAELPSSDVSRDEFSFRFGISEVERETLPGSEDFHSTEAAINLEEGHIFDTCSHGTKNEKSRYDATRLNHWRRSISFLPRNSISRPRLDVWRSESMPNTQKLFSQPSSSATLPVLENESGRSRRIHFCRPILRGAPFIICDNEKCASLVQMPVDFVLSRKRVNKLKCGACFKVLELKFPARNTFKWR</sequence>
<keyword evidence="4" id="KW-1185">Reference proteome</keyword>
<dbReference type="GO" id="GO:1900150">
    <property type="term" value="P:regulation of defense response to fungus"/>
    <property type="evidence" value="ECO:0007669"/>
    <property type="project" value="InterPro"/>
</dbReference>
<organism evidence="4 5">
    <name type="scientific">Ananas comosus</name>
    <name type="common">Pineapple</name>
    <name type="synonym">Ananas ananas</name>
    <dbReference type="NCBI Taxonomy" id="4615"/>
    <lineage>
        <taxon>Eukaryota</taxon>
        <taxon>Viridiplantae</taxon>
        <taxon>Streptophyta</taxon>
        <taxon>Embryophyta</taxon>
        <taxon>Tracheophyta</taxon>
        <taxon>Spermatophyta</taxon>
        <taxon>Magnoliopsida</taxon>
        <taxon>Liliopsida</taxon>
        <taxon>Poales</taxon>
        <taxon>Bromeliaceae</taxon>
        <taxon>Bromelioideae</taxon>
        <taxon>Ananas</taxon>
    </lineage>
</organism>
<name>A0A6P5HI97_ANACO</name>
<feature type="region of interest" description="Disordered" evidence="1">
    <location>
        <begin position="145"/>
        <end position="233"/>
    </location>
</feature>
<gene>
    <name evidence="5" type="primary">LOC109728344</name>
</gene>
<dbReference type="Proteomes" id="UP000515123">
    <property type="component" value="Linkage group 23"/>
</dbReference>
<evidence type="ECO:0000256" key="1">
    <source>
        <dbReference type="SAM" id="MobiDB-lite"/>
    </source>
</evidence>
<feature type="compositionally biased region" description="Polar residues" evidence="1">
    <location>
        <begin position="60"/>
        <end position="71"/>
    </location>
</feature>
<dbReference type="InterPro" id="IPR040244">
    <property type="entry name" value="EDR4-like"/>
</dbReference>
<protein>
    <submittedName>
        <fullName evidence="5">Protein ENHANCED DISEASE RESISTANCE 4-like</fullName>
    </submittedName>
</protein>
<dbReference type="OrthoDB" id="1930285at2759"/>
<feature type="domain" description="Enhanced disease resistance 4-like N-terminal" evidence="3">
    <location>
        <begin position="8"/>
        <end position="40"/>
    </location>
</feature>
<evidence type="ECO:0000259" key="2">
    <source>
        <dbReference type="Pfam" id="PF11331"/>
    </source>
</evidence>
<feature type="compositionally biased region" description="Low complexity" evidence="1">
    <location>
        <begin position="223"/>
        <end position="233"/>
    </location>
</feature>
<feature type="region of interest" description="Disordered" evidence="1">
    <location>
        <begin position="57"/>
        <end position="87"/>
    </location>
</feature>
<reference evidence="4" key="1">
    <citation type="journal article" date="2015" name="Nat. Genet.">
        <title>The pineapple genome and the evolution of CAM photosynthesis.</title>
        <authorList>
            <person name="Ming R."/>
            <person name="VanBuren R."/>
            <person name="Wai C.M."/>
            <person name="Tang H."/>
            <person name="Schatz M.C."/>
            <person name="Bowers J.E."/>
            <person name="Lyons E."/>
            <person name="Wang M.L."/>
            <person name="Chen J."/>
            <person name="Biggers E."/>
            <person name="Zhang J."/>
            <person name="Huang L."/>
            <person name="Zhang L."/>
            <person name="Miao W."/>
            <person name="Zhang J."/>
            <person name="Ye Z."/>
            <person name="Miao C."/>
            <person name="Lin Z."/>
            <person name="Wang H."/>
            <person name="Zhou H."/>
            <person name="Yim W.C."/>
            <person name="Priest H.D."/>
            <person name="Zheng C."/>
            <person name="Woodhouse M."/>
            <person name="Edger P.P."/>
            <person name="Guyot R."/>
            <person name="Guo H.B."/>
            <person name="Guo H."/>
            <person name="Zheng G."/>
            <person name="Singh R."/>
            <person name="Sharma A."/>
            <person name="Min X."/>
            <person name="Zheng Y."/>
            <person name="Lee H."/>
            <person name="Gurtowski J."/>
            <person name="Sedlazeck F.J."/>
            <person name="Harkess A."/>
            <person name="McKain M.R."/>
            <person name="Liao Z."/>
            <person name="Fang J."/>
            <person name="Liu J."/>
            <person name="Zhang X."/>
            <person name="Zhang Q."/>
            <person name="Hu W."/>
            <person name="Qin Y."/>
            <person name="Wang K."/>
            <person name="Chen L.Y."/>
            <person name="Shirley N."/>
            <person name="Lin Y.R."/>
            <person name="Liu L.Y."/>
            <person name="Hernandez A.G."/>
            <person name="Wright C.L."/>
            <person name="Bulone V."/>
            <person name="Tuskan G.A."/>
            <person name="Heath K."/>
            <person name="Zee F."/>
            <person name="Moore P.H."/>
            <person name="Sunkar R."/>
            <person name="Leebens-Mack J.H."/>
            <person name="Mockler T."/>
            <person name="Bennetzen J.L."/>
            <person name="Freeling M."/>
            <person name="Sankoff D."/>
            <person name="Paterson A.H."/>
            <person name="Zhu X."/>
            <person name="Yang X."/>
            <person name="Smith J.A."/>
            <person name="Cushman J.C."/>
            <person name="Paull R.E."/>
            <person name="Yu Q."/>
        </authorList>
    </citation>
    <scope>NUCLEOTIDE SEQUENCE [LARGE SCALE GENOMIC DNA]</scope>
    <source>
        <strain evidence="4">cv. F153</strain>
    </source>
</reference>
<dbReference type="GeneID" id="109728344"/>
<evidence type="ECO:0000259" key="3">
    <source>
        <dbReference type="Pfam" id="PF22910"/>
    </source>
</evidence>
<feature type="domain" description="Probable zinc-ribbon" evidence="2">
    <location>
        <begin position="388"/>
        <end position="431"/>
    </location>
</feature>
<evidence type="ECO:0000313" key="5">
    <source>
        <dbReference type="RefSeq" id="XP_020114320.1"/>
    </source>
</evidence>
<feature type="compositionally biased region" description="Low complexity" evidence="1">
    <location>
        <begin position="72"/>
        <end position="87"/>
    </location>
</feature>
<evidence type="ECO:0000313" key="4">
    <source>
        <dbReference type="Proteomes" id="UP000515123"/>
    </source>
</evidence>
<feature type="compositionally biased region" description="Basic and acidic residues" evidence="1">
    <location>
        <begin position="154"/>
        <end position="163"/>
    </location>
</feature>
<dbReference type="PANTHER" id="PTHR31105:SF38">
    <property type="entry name" value="PROTEIN ENHANCED DISEASE RESISTANCE 4"/>
    <property type="match status" value="1"/>
</dbReference>
<dbReference type="InterPro" id="IPR055126">
    <property type="entry name" value="EDR4-like_N"/>
</dbReference>
<feature type="compositionally biased region" description="Polar residues" evidence="1">
    <location>
        <begin position="164"/>
        <end position="180"/>
    </location>
</feature>
<dbReference type="PANTHER" id="PTHR31105">
    <property type="entry name" value="EXTRA-LARGE G-PROTEIN-LIKE"/>
    <property type="match status" value="1"/>
</dbReference>
<dbReference type="Pfam" id="PF22910">
    <property type="entry name" value="EDR4-like_1st"/>
    <property type="match status" value="1"/>
</dbReference>
<feature type="compositionally biased region" description="Low complexity" evidence="1">
    <location>
        <begin position="182"/>
        <end position="196"/>
    </location>
</feature>
<accession>A0A6P5HI97</accession>
<dbReference type="RefSeq" id="XP_020114320.1">
    <property type="nucleotide sequence ID" value="XM_020258731.1"/>
</dbReference>
<reference evidence="5" key="2">
    <citation type="submission" date="2025-08" db="UniProtKB">
        <authorList>
            <consortium name="RefSeq"/>
        </authorList>
    </citation>
    <scope>IDENTIFICATION</scope>
    <source>
        <tissue evidence="5">Leaf</tissue>
    </source>
</reference>
<dbReference type="AlphaFoldDB" id="A0A6P5HI97"/>
<dbReference type="Pfam" id="PF11331">
    <property type="entry name" value="Zn_ribbon_12"/>
    <property type="match status" value="1"/>
</dbReference>
<dbReference type="InterPro" id="IPR021480">
    <property type="entry name" value="Zinc_ribbon_12"/>
</dbReference>
<proteinExistence type="predicted"/>